<keyword evidence="1" id="KW-0489">Methyltransferase</keyword>
<dbReference type="InterPro" id="IPR029063">
    <property type="entry name" value="SAM-dependent_MTases_sf"/>
</dbReference>
<organism evidence="1 4">
    <name type="scientific">Staphylococcus agnetis</name>
    <dbReference type="NCBI Taxonomy" id="985762"/>
    <lineage>
        <taxon>Bacteria</taxon>
        <taxon>Bacillati</taxon>
        <taxon>Bacillota</taxon>
        <taxon>Bacilli</taxon>
        <taxon>Bacillales</taxon>
        <taxon>Staphylococcaceae</taxon>
        <taxon>Staphylococcus</taxon>
    </lineage>
</organism>
<dbReference type="Proteomes" id="UP000646308">
    <property type="component" value="Unassembled WGS sequence"/>
</dbReference>
<dbReference type="GO" id="GO:0008168">
    <property type="term" value="F:methyltransferase activity"/>
    <property type="evidence" value="ECO:0007669"/>
    <property type="project" value="UniProtKB-KW"/>
</dbReference>
<accession>A0A2T4MJP1</accession>
<evidence type="ECO:0000313" key="2">
    <source>
        <dbReference type="EMBL" id="OTW31109.1"/>
    </source>
</evidence>
<keyword evidence="3" id="KW-1185">Reference proteome</keyword>
<protein>
    <submittedName>
        <fullName evidence="2">16S rRNA (Cytosine(1402)-N(4))-methyltransferase</fullName>
    </submittedName>
    <submittedName>
        <fullName evidence="1">Methyltransferase domain-containing protein</fullName>
    </submittedName>
</protein>
<evidence type="ECO:0000313" key="3">
    <source>
        <dbReference type="Proteomes" id="UP000195208"/>
    </source>
</evidence>
<dbReference type="PANTHER" id="PTHR35276">
    <property type="entry name" value="S-ADENOSYL-L-METHIONINE-DEPENDENT METHYLTRANSFERASES SUPERFAMILY PROTEIN"/>
    <property type="match status" value="1"/>
</dbReference>
<dbReference type="Proteomes" id="UP000195208">
    <property type="component" value="Unassembled WGS sequence"/>
</dbReference>
<dbReference type="Gene3D" id="3.40.50.150">
    <property type="entry name" value="Vaccinia Virus protein VP39"/>
    <property type="match status" value="1"/>
</dbReference>
<dbReference type="EMBL" id="NEFX01000012">
    <property type="protein sequence ID" value="OTW31109.1"/>
    <property type="molecule type" value="Genomic_DNA"/>
</dbReference>
<dbReference type="AlphaFoldDB" id="A0A2T4MJP1"/>
<keyword evidence="1" id="KW-0808">Transferase</keyword>
<dbReference type="PANTHER" id="PTHR35276:SF1">
    <property type="entry name" value="TRNA (MNM(5)S(2)U34)-METHYLTRANSFERASE, CHLOROPLASTIC"/>
    <property type="match status" value="1"/>
</dbReference>
<dbReference type="EMBL" id="WMFL01000085">
    <property type="protein sequence ID" value="NJI03544.1"/>
    <property type="molecule type" value="Genomic_DNA"/>
</dbReference>
<dbReference type="SUPFAM" id="SSF53335">
    <property type="entry name" value="S-adenosyl-L-methionine-dependent methyltransferases"/>
    <property type="match status" value="1"/>
</dbReference>
<dbReference type="OrthoDB" id="9792989at2"/>
<reference evidence="2 3" key="1">
    <citation type="submission" date="2017-04" db="EMBL/GenBank/DDBJ databases">
        <title>Staphylococcus agnetis, a potential pathogen in the broiler production.</title>
        <authorList>
            <person name="Poulsen L."/>
        </authorList>
    </citation>
    <scope>NUCLEOTIDE SEQUENCE [LARGE SCALE GENOMIC DNA]</scope>
    <source>
        <strain evidence="2 3">723_310714_2_2_spleen</strain>
    </source>
</reference>
<sequence>MIVPRVLPFAKSLIMSHVQKDSVVIDGTCGNGYDTEFLAQCVPEGHVYACDIQPQAIENTRQRVSSYSNVSVIHTGHELITEHMETSHQHKVSAALFNLGYLPKGDKTIVTHATTTINAFESIFKQLRPEGIIVFAIYPGHPEGFEESKQLNAYFEQLDQTIAHVIKYEFINQQNHPPYIIGIEKRK</sequence>
<dbReference type="GeneID" id="57691853"/>
<name>A0A2T4MJP1_9STAP</name>
<comment type="caution">
    <text evidence="1">The sequence shown here is derived from an EMBL/GenBank/DDBJ whole genome shotgun (WGS) entry which is preliminary data.</text>
</comment>
<proteinExistence type="predicted"/>
<dbReference type="RefSeq" id="WP_060551283.1">
    <property type="nucleotide sequence ID" value="NZ_CP009623.1"/>
</dbReference>
<evidence type="ECO:0000313" key="1">
    <source>
        <dbReference type="EMBL" id="NJI03544.1"/>
    </source>
</evidence>
<evidence type="ECO:0000313" key="4">
    <source>
        <dbReference type="Proteomes" id="UP000646308"/>
    </source>
</evidence>
<dbReference type="KEGG" id="sagq:EP23_04570"/>
<dbReference type="InterPro" id="IPR010719">
    <property type="entry name" value="MnmM_MeTrfase"/>
</dbReference>
<dbReference type="GO" id="GO:0032259">
    <property type="term" value="P:methylation"/>
    <property type="evidence" value="ECO:0007669"/>
    <property type="project" value="UniProtKB-KW"/>
</dbReference>
<reference evidence="1" key="2">
    <citation type="submission" date="2019-11" db="EMBL/GenBank/DDBJ databases">
        <title>Whole genome comparisons of Staphylococcus agnetis isolates from cattle and chickens.</title>
        <authorList>
            <person name="Rhoads D."/>
            <person name="Shwani A."/>
            <person name="Adkins P."/>
            <person name="Calcutt M."/>
            <person name="Middleton J."/>
        </authorList>
    </citation>
    <scope>NUCLEOTIDE SEQUENCE</scope>
    <source>
        <strain evidence="1">1387</strain>
    </source>
</reference>
<dbReference type="CDD" id="cd02440">
    <property type="entry name" value="AdoMet_MTases"/>
    <property type="match status" value="1"/>
</dbReference>
<gene>
    <name evidence="2" type="ORF">B9M88_06525</name>
    <name evidence="1" type="ORF">GLV84_11955</name>
</gene>
<dbReference type="Pfam" id="PF06962">
    <property type="entry name" value="rRNA_methylase"/>
    <property type="match status" value="1"/>
</dbReference>